<evidence type="ECO:0000313" key="2">
    <source>
        <dbReference type="Proteomes" id="UP001396334"/>
    </source>
</evidence>
<evidence type="ECO:0000313" key="1">
    <source>
        <dbReference type="EMBL" id="KAK9029883.1"/>
    </source>
</evidence>
<dbReference type="Proteomes" id="UP001396334">
    <property type="component" value="Unassembled WGS sequence"/>
</dbReference>
<dbReference type="PANTHER" id="PTHR11145:SF8">
    <property type="entry name" value="RE57120P"/>
    <property type="match status" value="1"/>
</dbReference>
<keyword evidence="2" id="KW-1185">Reference proteome</keyword>
<evidence type="ECO:0008006" key="3">
    <source>
        <dbReference type="Google" id="ProtNLM"/>
    </source>
</evidence>
<dbReference type="EMBL" id="JBBPBN010000010">
    <property type="protein sequence ID" value="KAK9029883.1"/>
    <property type="molecule type" value="Genomic_DNA"/>
</dbReference>
<protein>
    <recommendedName>
        <fullName evidence="3">F-box protein</fullName>
    </recommendedName>
</protein>
<proteinExistence type="predicted"/>
<gene>
    <name evidence="1" type="ORF">V6N11_031325</name>
</gene>
<dbReference type="PANTHER" id="PTHR11145">
    <property type="entry name" value="BTB/POZ DOMAIN-CONTAINING ADAPTER FOR CUL3-MEDIATED RHOA DEGRADATION PROTEIN FAMILY MEMBER"/>
    <property type="match status" value="1"/>
</dbReference>
<accession>A0ABR2SX99</accession>
<dbReference type="InterPro" id="IPR045068">
    <property type="entry name" value="BACURD1-3"/>
</dbReference>
<sequence>MTASSSSSSTNNGESRICLLVWETNEPGSGCSSRFEDSFVDVDVDTDGSILFKICSKSRDLAMADIRKLGDDPWLYMEDTNPSLRETNYGGNDVHLHCYKRQVFVGKDGGLEVWLRQKGLYETVNSTMGILDFENQRPELSFKRNYVDQVVDAGRGMIKRIEGGVERLFVSKENVDGIEVWESSNHSEIILVSP</sequence>
<organism evidence="1 2">
    <name type="scientific">Hibiscus sabdariffa</name>
    <name type="common">roselle</name>
    <dbReference type="NCBI Taxonomy" id="183260"/>
    <lineage>
        <taxon>Eukaryota</taxon>
        <taxon>Viridiplantae</taxon>
        <taxon>Streptophyta</taxon>
        <taxon>Embryophyta</taxon>
        <taxon>Tracheophyta</taxon>
        <taxon>Spermatophyta</taxon>
        <taxon>Magnoliopsida</taxon>
        <taxon>eudicotyledons</taxon>
        <taxon>Gunneridae</taxon>
        <taxon>Pentapetalae</taxon>
        <taxon>rosids</taxon>
        <taxon>malvids</taxon>
        <taxon>Malvales</taxon>
        <taxon>Malvaceae</taxon>
        <taxon>Malvoideae</taxon>
        <taxon>Hibiscus</taxon>
    </lineage>
</organism>
<name>A0ABR2SX99_9ROSI</name>
<reference evidence="1 2" key="1">
    <citation type="journal article" date="2024" name="G3 (Bethesda)">
        <title>Genome assembly of Hibiscus sabdariffa L. provides insights into metabolisms of medicinal natural products.</title>
        <authorList>
            <person name="Kim T."/>
        </authorList>
    </citation>
    <scope>NUCLEOTIDE SEQUENCE [LARGE SCALE GENOMIC DNA]</scope>
    <source>
        <strain evidence="1">TK-2024</strain>
        <tissue evidence="1">Old leaves</tissue>
    </source>
</reference>
<comment type="caution">
    <text evidence="1">The sequence shown here is derived from an EMBL/GenBank/DDBJ whole genome shotgun (WGS) entry which is preliminary data.</text>
</comment>